<dbReference type="InterPro" id="IPR008920">
    <property type="entry name" value="TF_FadR/GntR_C"/>
</dbReference>
<name>A0A9Q3WA03_9GAMM</name>
<dbReference type="AlphaFoldDB" id="A0A9Q3WA03"/>
<dbReference type="PRINTS" id="PR00035">
    <property type="entry name" value="HTHGNTR"/>
</dbReference>
<protein>
    <submittedName>
        <fullName evidence="5">GntR family transcriptional regulator</fullName>
    </submittedName>
</protein>
<evidence type="ECO:0000313" key="6">
    <source>
        <dbReference type="Proteomes" id="UP001107961"/>
    </source>
</evidence>
<reference evidence="5" key="1">
    <citation type="submission" date="2022-01" db="EMBL/GenBank/DDBJ databases">
        <authorList>
            <person name="Karlyshev A.V."/>
            <person name="Jaspars M."/>
        </authorList>
    </citation>
    <scope>NUCLEOTIDE SEQUENCE</scope>
    <source>
        <strain evidence="5">AGSA3-2</strain>
    </source>
</reference>
<proteinExistence type="predicted"/>
<keyword evidence="6" id="KW-1185">Reference proteome</keyword>
<keyword evidence="3" id="KW-0804">Transcription</keyword>
<dbReference type="InterPro" id="IPR036390">
    <property type="entry name" value="WH_DNA-bd_sf"/>
</dbReference>
<dbReference type="GO" id="GO:0003700">
    <property type="term" value="F:DNA-binding transcription factor activity"/>
    <property type="evidence" value="ECO:0007669"/>
    <property type="project" value="InterPro"/>
</dbReference>
<gene>
    <name evidence="5" type="ORF">LZG35_19765</name>
</gene>
<dbReference type="SMART" id="SM00345">
    <property type="entry name" value="HTH_GNTR"/>
    <property type="match status" value="1"/>
</dbReference>
<dbReference type="PANTHER" id="PTHR43537:SF24">
    <property type="entry name" value="GLUCONATE OPERON TRANSCRIPTIONAL REPRESSOR"/>
    <property type="match status" value="1"/>
</dbReference>
<accession>A0A9Q3WA03</accession>
<dbReference type="RefSeq" id="WP_022996798.1">
    <property type="nucleotide sequence ID" value="NZ_CBDDTQ010000005.1"/>
</dbReference>
<dbReference type="SUPFAM" id="SSF46785">
    <property type="entry name" value="Winged helix' DNA-binding domain"/>
    <property type="match status" value="1"/>
</dbReference>
<dbReference type="GeneID" id="94686706"/>
<dbReference type="Gene3D" id="1.10.10.10">
    <property type="entry name" value="Winged helix-like DNA-binding domain superfamily/Winged helix DNA-binding domain"/>
    <property type="match status" value="1"/>
</dbReference>
<sequence>MPRTQTDPFAPVRRRSMEEEVYIRMREAILRGDIAGGERLVQEDLAKRFGTSRIPVRDALRRLEADGLVETEGRGAYRVSSFGVDDVKEIYALRELLEGHMVAQACPQLGDEELDELEQLQQDMDQAADDGDSAAYVALNQRFHRVLYDAANQPRTQKIVLTLWQGVPPLTPITIENRMAESSQEHWAIVRALRAGDAAAAAEAMRRHIAAAGEGLLAHVSSGGAGLR</sequence>
<dbReference type="EMBL" id="JAJVKT010000032">
    <property type="protein sequence ID" value="MCE7510882.1"/>
    <property type="molecule type" value="Genomic_DNA"/>
</dbReference>
<dbReference type="Pfam" id="PF07729">
    <property type="entry name" value="FCD"/>
    <property type="match status" value="1"/>
</dbReference>
<evidence type="ECO:0000256" key="2">
    <source>
        <dbReference type="ARBA" id="ARBA00023125"/>
    </source>
</evidence>
<evidence type="ECO:0000259" key="4">
    <source>
        <dbReference type="PROSITE" id="PS50949"/>
    </source>
</evidence>
<dbReference type="PROSITE" id="PS50949">
    <property type="entry name" value="HTH_GNTR"/>
    <property type="match status" value="1"/>
</dbReference>
<feature type="domain" description="HTH gntR-type" evidence="4">
    <location>
        <begin position="15"/>
        <end position="82"/>
    </location>
</feature>
<dbReference type="InterPro" id="IPR036388">
    <property type="entry name" value="WH-like_DNA-bd_sf"/>
</dbReference>
<keyword evidence="2" id="KW-0238">DNA-binding</keyword>
<dbReference type="SUPFAM" id="SSF48008">
    <property type="entry name" value="GntR ligand-binding domain-like"/>
    <property type="match status" value="1"/>
</dbReference>
<dbReference type="CDD" id="cd07377">
    <property type="entry name" value="WHTH_GntR"/>
    <property type="match status" value="1"/>
</dbReference>
<dbReference type="InterPro" id="IPR000524">
    <property type="entry name" value="Tscrpt_reg_HTH_GntR"/>
</dbReference>
<dbReference type="SMART" id="SM00895">
    <property type="entry name" value="FCD"/>
    <property type="match status" value="1"/>
</dbReference>
<dbReference type="Gene3D" id="1.20.120.530">
    <property type="entry name" value="GntR ligand-binding domain-like"/>
    <property type="match status" value="1"/>
</dbReference>
<organism evidence="5 6">
    <name type="scientific">Alloalcanivorax xenomutans</name>
    <dbReference type="NCBI Taxonomy" id="1094342"/>
    <lineage>
        <taxon>Bacteria</taxon>
        <taxon>Pseudomonadati</taxon>
        <taxon>Pseudomonadota</taxon>
        <taxon>Gammaproteobacteria</taxon>
        <taxon>Oceanospirillales</taxon>
        <taxon>Alcanivoracaceae</taxon>
        <taxon>Alloalcanivorax</taxon>
    </lineage>
</organism>
<dbReference type="PANTHER" id="PTHR43537">
    <property type="entry name" value="TRANSCRIPTIONAL REGULATOR, GNTR FAMILY"/>
    <property type="match status" value="1"/>
</dbReference>
<evidence type="ECO:0000256" key="3">
    <source>
        <dbReference type="ARBA" id="ARBA00023163"/>
    </source>
</evidence>
<dbReference type="GO" id="GO:0003677">
    <property type="term" value="F:DNA binding"/>
    <property type="evidence" value="ECO:0007669"/>
    <property type="project" value="UniProtKB-KW"/>
</dbReference>
<comment type="caution">
    <text evidence="5">The sequence shown here is derived from an EMBL/GenBank/DDBJ whole genome shotgun (WGS) entry which is preliminary data.</text>
</comment>
<dbReference type="Proteomes" id="UP001107961">
    <property type="component" value="Unassembled WGS sequence"/>
</dbReference>
<dbReference type="InterPro" id="IPR011711">
    <property type="entry name" value="GntR_C"/>
</dbReference>
<dbReference type="Pfam" id="PF00392">
    <property type="entry name" value="GntR"/>
    <property type="match status" value="1"/>
</dbReference>
<evidence type="ECO:0000256" key="1">
    <source>
        <dbReference type="ARBA" id="ARBA00023015"/>
    </source>
</evidence>
<keyword evidence="1" id="KW-0805">Transcription regulation</keyword>
<evidence type="ECO:0000313" key="5">
    <source>
        <dbReference type="EMBL" id="MCE7510882.1"/>
    </source>
</evidence>